<evidence type="ECO:0000256" key="6">
    <source>
        <dbReference type="ARBA" id="ARBA00023136"/>
    </source>
</evidence>
<feature type="transmembrane region" description="Helical" evidence="8">
    <location>
        <begin position="112"/>
        <end position="132"/>
    </location>
</feature>
<feature type="transmembrane region" description="Helical" evidence="8">
    <location>
        <begin position="227"/>
        <end position="249"/>
    </location>
</feature>
<dbReference type="Pfam" id="PF07690">
    <property type="entry name" value="MFS_1"/>
    <property type="match status" value="1"/>
</dbReference>
<feature type="transmembrane region" description="Helical" evidence="8">
    <location>
        <begin position="407"/>
        <end position="425"/>
    </location>
</feature>
<evidence type="ECO:0000256" key="4">
    <source>
        <dbReference type="ARBA" id="ARBA00022692"/>
    </source>
</evidence>
<evidence type="ECO:0000313" key="10">
    <source>
        <dbReference type="EMBL" id="KAH0548215.1"/>
    </source>
</evidence>
<dbReference type="AlphaFoldDB" id="A0A9P8IEC7"/>
<dbReference type="PANTHER" id="PTHR23501">
    <property type="entry name" value="MAJOR FACILITATOR SUPERFAMILY"/>
    <property type="match status" value="1"/>
</dbReference>
<feature type="transmembrane region" description="Helical" evidence="8">
    <location>
        <begin position="547"/>
        <end position="565"/>
    </location>
</feature>
<dbReference type="EMBL" id="JAGHQM010002725">
    <property type="protein sequence ID" value="KAH0548215.1"/>
    <property type="molecule type" value="Genomic_DNA"/>
</dbReference>
<feature type="transmembrane region" description="Helical" evidence="8">
    <location>
        <begin position="165"/>
        <end position="186"/>
    </location>
</feature>
<evidence type="ECO:0000256" key="1">
    <source>
        <dbReference type="ARBA" id="ARBA00004141"/>
    </source>
</evidence>
<feature type="transmembrane region" description="Helical" evidence="8">
    <location>
        <begin position="470"/>
        <end position="489"/>
    </location>
</feature>
<feature type="transmembrane region" description="Helical" evidence="8">
    <location>
        <begin position="301"/>
        <end position="324"/>
    </location>
</feature>
<feature type="compositionally biased region" description="Polar residues" evidence="7">
    <location>
        <begin position="16"/>
        <end position="25"/>
    </location>
</feature>
<comment type="subcellular location">
    <subcellularLocation>
        <location evidence="1">Membrane</location>
        <topology evidence="1">Multi-pass membrane protein</topology>
    </subcellularLocation>
</comment>
<feature type="transmembrane region" description="Helical" evidence="8">
    <location>
        <begin position="437"/>
        <end position="458"/>
    </location>
</feature>
<feature type="compositionally biased region" description="Basic and acidic residues" evidence="7">
    <location>
        <begin position="49"/>
        <end position="63"/>
    </location>
</feature>
<evidence type="ECO:0000313" key="11">
    <source>
        <dbReference type="Proteomes" id="UP000750711"/>
    </source>
</evidence>
<dbReference type="InterPro" id="IPR020846">
    <property type="entry name" value="MFS_dom"/>
</dbReference>
<dbReference type="GO" id="GO:0022857">
    <property type="term" value="F:transmembrane transporter activity"/>
    <property type="evidence" value="ECO:0007669"/>
    <property type="project" value="InterPro"/>
</dbReference>
<name>A0A9P8IEC7_9PEZI</name>
<dbReference type="FunFam" id="1.20.1250.20:FF:000429">
    <property type="entry name" value="MFS drug efflux transporter, putative"/>
    <property type="match status" value="1"/>
</dbReference>
<evidence type="ECO:0000259" key="9">
    <source>
        <dbReference type="PROSITE" id="PS50850"/>
    </source>
</evidence>
<evidence type="ECO:0000256" key="5">
    <source>
        <dbReference type="ARBA" id="ARBA00022989"/>
    </source>
</evidence>
<comment type="similarity">
    <text evidence="2">Belongs to the major facilitator superfamily. TCR/Tet family.</text>
</comment>
<accession>A0A9P8IEC7</accession>
<evidence type="ECO:0000256" key="8">
    <source>
        <dbReference type="SAM" id="Phobius"/>
    </source>
</evidence>
<keyword evidence="11" id="KW-1185">Reference proteome</keyword>
<dbReference type="InterPro" id="IPR036259">
    <property type="entry name" value="MFS_trans_sf"/>
</dbReference>
<sequence>MSQVTLPAAEDRASVEKTTNPSGFLSPNRDAERGAVRSASTSVSGVDTLVEKSQPHGDKAEEPPRTVKGFTWALVVLAILSSTFLFALDNTVVADVQPTIVERFGDIGKLPWLSVAFLLGTASTILVWGRIYGQMNAKWLYVGTVFLFEAGSAICGAANTMDALIFGRAIAGVGGAGMYVGVMTLLSVTTTMHERPMYIGMTGLTWGAGTVLGPVIGGAFADNKHTTWRWAFYINLVIGGAFAPVYLFLLPSSDPRKGVSYRKRLAQIDFVGTILIIGATTSGVMALSFGGLTWPWNSGKIIGLFCTSGVLFILFGLQQVFAVFTTVEQRLFPVHFVKSKIMLILFAMTASAATSVFLPVYFIPLFFQFVKQDTALEAAVRLLPFICLMVFVVFANGAILSKYGLYMPWYLVGGILVVIGSALMFTVDENSSTSSVYGYSVLIGIGAGCYVQASFSVAQAKVVPDEIPMVVGFISSSQVLGITISLAIANTSFLNTAARKLTVILPNASSEQVKAAIAGVGSTLFKNLSDEVRGKVLHAIVQAINQSYILVMTAGALTVVLSVFMKREKLFLEGGAAA</sequence>
<keyword evidence="3" id="KW-0813">Transport</keyword>
<feature type="transmembrane region" description="Helical" evidence="8">
    <location>
        <begin position="69"/>
        <end position="88"/>
    </location>
</feature>
<dbReference type="GO" id="GO:0005886">
    <property type="term" value="C:plasma membrane"/>
    <property type="evidence" value="ECO:0007669"/>
    <property type="project" value="TreeGrafter"/>
</dbReference>
<dbReference type="InterPro" id="IPR011701">
    <property type="entry name" value="MFS"/>
</dbReference>
<dbReference type="Proteomes" id="UP000750711">
    <property type="component" value="Unassembled WGS sequence"/>
</dbReference>
<evidence type="ECO:0000256" key="2">
    <source>
        <dbReference type="ARBA" id="ARBA00007520"/>
    </source>
</evidence>
<dbReference type="PANTHER" id="PTHR23501:SF12">
    <property type="entry name" value="MAJOR FACILITATOR SUPERFAMILY (MFS) PROFILE DOMAIN-CONTAINING PROTEIN-RELATED"/>
    <property type="match status" value="1"/>
</dbReference>
<dbReference type="Gene3D" id="1.20.1250.20">
    <property type="entry name" value="MFS general substrate transporter like domains"/>
    <property type="match status" value="1"/>
</dbReference>
<dbReference type="SUPFAM" id="SSF103473">
    <property type="entry name" value="MFS general substrate transporter"/>
    <property type="match status" value="1"/>
</dbReference>
<keyword evidence="6 8" id="KW-0472">Membrane</keyword>
<keyword evidence="4 8" id="KW-0812">Transmembrane</keyword>
<feature type="transmembrane region" description="Helical" evidence="8">
    <location>
        <begin position="139"/>
        <end position="159"/>
    </location>
</feature>
<reference evidence="10" key="1">
    <citation type="submission" date="2021-03" db="EMBL/GenBank/DDBJ databases">
        <title>Comparative genomics and phylogenomic investigation of the class Geoglossomycetes provide insights into ecological specialization and systematics.</title>
        <authorList>
            <person name="Melie T."/>
            <person name="Pirro S."/>
            <person name="Miller A.N."/>
            <person name="Quandt A."/>
        </authorList>
    </citation>
    <scope>NUCLEOTIDE SEQUENCE</scope>
    <source>
        <strain evidence="10">CAQ_001_2017</strain>
    </source>
</reference>
<dbReference type="CDD" id="cd17502">
    <property type="entry name" value="MFS_Azr1_MDR_like"/>
    <property type="match status" value="1"/>
</dbReference>
<keyword evidence="5 8" id="KW-1133">Transmembrane helix</keyword>
<dbReference type="PROSITE" id="PS50850">
    <property type="entry name" value="MFS"/>
    <property type="match status" value="1"/>
</dbReference>
<feature type="transmembrane region" description="Helical" evidence="8">
    <location>
        <begin position="270"/>
        <end position="289"/>
    </location>
</feature>
<evidence type="ECO:0000256" key="3">
    <source>
        <dbReference type="ARBA" id="ARBA00022448"/>
    </source>
</evidence>
<feature type="transmembrane region" description="Helical" evidence="8">
    <location>
        <begin position="344"/>
        <end position="367"/>
    </location>
</feature>
<feature type="transmembrane region" description="Helical" evidence="8">
    <location>
        <begin position="379"/>
        <end position="400"/>
    </location>
</feature>
<evidence type="ECO:0000256" key="7">
    <source>
        <dbReference type="SAM" id="MobiDB-lite"/>
    </source>
</evidence>
<feature type="transmembrane region" description="Helical" evidence="8">
    <location>
        <begin position="198"/>
        <end position="221"/>
    </location>
</feature>
<gene>
    <name evidence="10" type="ORF">GP486_008069</name>
</gene>
<feature type="region of interest" description="Disordered" evidence="7">
    <location>
        <begin position="1"/>
        <end position="63"/>
    </location>
</feature>
<proteinExistence type="inferred from homology"/>
<comment type="caution">
    <text evidence="10">The sequence shown here is derived from an EMBL/GenBank/DDBJ whole genome shotgun (WGS) entry which is preliminary data.</text>
</comment>
<organism evidence="10 11">
    <name type="scientific">Trichoglossum hirsutum</name>
    <dbReference type="NCBI Taxonomy" id="265104"/>
    <lineage>
        <taxon>Eukaryota</taxon>
        <taxon>Fungi</taxon>
        <taxon>Dikarya</taxon>
        <taxon>Ascomycota</taxon>
        <taxon>Pezizomycotina</taxon>
        <taxon>Geoglossomycetes</taxon>
        <taxon>Geoglossales</taxon>
        <taxon>Geoglossaceae</taxon>
        <taxon>Trichoglossum</taxon>
    </lineage>
</organism>
<feature type="domain" description="Major facilitator superfamily (MFS) profile" evidence="9">
    <location>
        <begin position="75"/>
        <end position="570"/>
    </location>
</feature>
<protein>
    <recommendedName>
        <fullName evidence="9">Major facilitator superfamily (MFS) profile domain-containing protein</fullName>
    </recommendedName>
</protein>